<evidence type="ECO:0008006" key="5">
    <source>
        <dbReference type="Google" id="ProtNLM"/>
    </source>
</evidence>
<evidence type="ECO:0000313" key="3">
    <source>
        <dbReference type="EMBL" id="MFD2591565.1"/>
    </source>
</evidence>
<keyword evidence="2" id="KW-0812">Transmembrane</keyword>
<feature type="transmembrane region" description="Helical" evidence="2">
    <location>
        <begin position="167"/>
        <end position="187"/>
    </location>
</feature>
<evidence type="ECO:0000313" key="4">
    <source>
        <dbReference type="Proteomes" id="UP001597459"/>
    </source>
</evidence>
<comment type="caution">
    <text evidence="3">The sequence shown here is derived from an EMBL/GenBank/DDBJ whole genome shotgun (WGS) entry which is preliminary data.</text>
</comment>
<keyword evidence="2" id="KW-0472">Membrane</keyword>
<protein>
    <recommendedName>
        <fullName evidence="5">RDD family protein</fullName>
    </recommendedName>
</protein>
<feature type="transmembrane region" description="Helical" evidence="2">
    <location>
        <begin position="61"/>
        <end position="80"/>
    </location>
</feature>
<dbReference type="EMBL" id="JBHULX010000021">
    <property type="protein sequence ID" value="MFD2591565.1"/>
    <property type="molecule type" value="Genomic_DNA"/>
</dbReference>
<name>A0ABW5N7Y5_9FLAO</name>
<keyword evidence="4" id="KW-1185">Reference proteome</keyword>
<feature type="compositionally biased region" description="Polar residues" evidence="1">
    <location>
        <begin position="223"/>
        <end position="234"/>
    </location>
</feature>
<gene>
    <name evidence="3" type="ORF">ACFSTE_12075</name>
</gene>
<feature type="region of interest" description="Disordered" evidence="1">
    <location>
        <begin position="215"/>
        <end position="244"/>
    </location>
</feature>
<organism evidence="3 4">
    <name type="scientific">Aquimarina hainanensis</name>
    <dbReference type="NCBI Taxonomy" id="1578017"/>
    <lineage>
        <taxon>Bacteria</taxon>
        <taxon>Pseudomonadati</taxon>
        <taxon>Bacteroidota</taxon>
        <taxon>Flavobacteriia</taxon>
        <taxon>Flavobacteriales</taxon>
        <taxon>Flavobacteriaceae</taxon>
        <taxon>Aquimarina</taxon>
    </lineage>
</organism>
<evidence type="ECO:0000256" key="1">
    <source>
        <dbReference type="SAM" id="MobiDB-lite"/>
    </source>
</evidence>
<dbReference type="Proteomes" id="UP001597459">
    <property type="component" value="Unassembled WGS sequence"/>
</dbReference>
<evidence type="ECO:0000256" key="2">
    <source>
        <dbReference type="SAM" id="Phobius"/>
    </source>
</evidence>
<accession>A0ABW5N7Y5</accession>
<reference evidence="4" key="1">
    <citation type="journal article" date="2019" name="Int. J. Syst. Evol. Microbiol.">
        <title>The Global Catalogue of Microorganisms (GCM) 10K type strain sequencing project: providing services to taxonomists for standard genome sequencing and annotation.</title>
        <authorList>
            <consortium name="The Broad Institute Genomics Platform"/>
            <consortium name="The Broad Institute Genome Sequencing Center for Infectious Disease"/>
            <person name="Wu L."/>
            <person name="Ma J."/>
        </authorList>
    </citation>
    <scope>NUCLEOTIDE SEQUENCE [LARGE SCALE GENOMIC DNA]</scope>
    <source>
        <strain evidence="4">KCTC 42423</strain>
    </source>
</reference>
<feature type="compositionally biased region" description="Basic and acidic residues" evidence="1">
    <location>
        <begin position="235"/>
        <end position="244"/>
    </location>
</feature>
<proteinExistence type="predicted"/>
<sequence length="244" mass="28165">METIRLNIKEAVVVRKRGKAKYDVALEIVKKPKDRNVTITNKLERIDDVCFIEDYNDKKNGLLFGGGAVLFSLVIFFTVGNTLENGQFTIVMIMLSLIMIHGIMTIFRGYLFKNKKVIMDREQGLCSYPGFWVEKRVVTRFDDMVFFIVNVGKMAAPVLKAPHKNKITNFIFVAIDTLDFLSFYVWYMDKNRPLPPGDAFDPYRQRDYERRKAAGFPKPLYSSEISTPEATPEQQAEREHIGGW</sequence>
<feature type="transmembrane region" description="Helical" evidence="2">
    <location>
        <begin position="86"/>
        <end position="111"/>
    </location>
</feature>
<dbReference type="RefSeq" id="WP_378257106.1">
    <property type="nucleotide sequence ID" value="NZ_JBHSJV010000001.1"/>
</dbReference>
<keyword evidence="2" id="KW-1133">Transmembrane helix</keyword>